<dbReference type="Proteomes" id="UP000663836">
    <property type="component" value="Unassembled WGS sequence"/>
</dbReference>
<dbReference type="AlphaFoldDB" id="A0A815KID2"/>
<evidence type="ECO:0000313" key="2">
    <source>
        <dbReference type="EMBL" id="CAF3993841.1"/>
    </source>
</evidence>
<reference evidence="1" key="1">
    <citation type="submission" date="2021-02" db="EMBL/GenBank/DDBJ databases">
        <authorList>
            <person name="Nowell W R."/>
        </authorList>
    </citation>
    <scope>NUCLEOTIDE SEQUENCE</scope>
</reference>
<protein>
    <submittedName>
        <fullName evidence="1">Uncharacterized protein</fullName>
    </submittedName>
</protein>
<comment type="caution">
    <text evidence="1">The sequence shown here is derived from an EMBL/GenBank/DDBJ whole genome shotgun (WGS) entry which is preliminary data.</text>
</comment>
<evidence type="ECO:0000313" key="3">
    <source>
        <dbReference type="Proteomes" id="UP000663864"/>
    </source>
</evidence>
<gene>
    <name evidence="2" type="ORF">JBS370_LOCUS25880</name>
    <name evidence="1" type="ORF">ZHD862_LOCUS32583</name>
</gene>
<organism evidence="1 3">
    <name type="scientific">Rotaria sordida</name>
    <dbReference type="NCBI Taxonomy" id="392033"/>
    <lineage>
        <taxon>Eukaryota</taxon>
        <taxon>Metazoa</taxon>
        <taxon>Spiralia</taxon>
        <taxon>Gnathifera</taxon>
        <taxon>Rotifera</taxon>
        <taxon>Eurotatoria</taxon>
        <taxon>Bdelloidea</taxon>
        <taxon>Philodinida</taxon>
        <taxon>Philodinidae</taxon>
        <taxon>Rotaria</taxon>
    </lineage>
</organism>
<dbReference type="Proteomes" id="UP000663864">
    <property type="component" value="Unassembled WGS sequence"/>
</dbReference>
<dbReference type="EMBL" id="CAJNOT010003563">
    <property type="protein sequence ID" value="CAF1390235.1"/>
    <property type="molecule type" value="Genomic_DNA"/>
</dbReference>
<evidence type="ECO:0000313" key="1">
    <source>
        <dbReference type="EMBL" id="CAF1390235.1"/>
    </source>
</evidence>
<name>A0A815KID2_9BILA</name>
<accession>A0A815KID2</accession>
<dbReference type="EMBL" id="CAJOBD010004417">
    <property type="protein sequence ID" value="CAF3993841.1"/>
    <property type="molecule type" value="Genomic_DNA"/>
</dbReference>
<proteinExistence type="predicted"/>
<sequence>MKIEQLLYRSNAPTAQMSSKREHYACQYPSCHNRCDGNCVGTGIGGCYGRRLRYSISYYPTDDSRYYFSDVKCEKCGRAGANYNDYFTTTARCRGCDHVYCSDCCLK</sequence>